<organism evidence="1 2">
    <name type="scientific">Lactiplantibacillus daowaiensis</name>
    <dbReference type="NCBI Taxonomy" id="2559918"/>
    <lineage>
        <taxon>Bacteria</taxon>
        <taxon>Bacillati</taxon>
        <taxon>Bacillota</taxon>
        <taxon>Bacilli</taxon>
        <taxon>Lactobacillales</taxon>
        <taxon>Lactobacillaceae</taxon>
        <taxon>Lactiplantibacillus</taxon>
    </lineage>
</organism>
<proteinExistence type="predicted"/>
<protein>
    <recommendedName>
        <fullName evidence="3">Prophage protein</fullName>
    </recommendedName>
</protein>
<dbReference type="RefSeq" id="WP_379832494.1">
    <property type="nucleotide sequence ID" value="NZ_JBHSSC010000043.1"/>
</dbReference>
<evidence type="ECO:0000313" key="1">
    <source>
        <dbReference type="EMBL" id="MFC6182078.1"/>
    </source>
</evidence>
<keyword evidence="2" id="KW-1185">Reference proteome</keyword>
<name>A0ABW1S2R2_9LACO</name>
<dbReference type="EMBL" id="JBHSSC010000043">
    <property type="protein sequence ID" value="MFC6182078.1"/>
    <property type="molecule type" value="Genomic_DNA"/>
</dbReference>
<evidence type="ECO:0008006" key="3">
    <source>
        <dbReference type="Google" id="ProtNLM"/>
    </source>
</evidence>
<gene>
    <name evidence="1" type="ORF">ACFP5Y_12655</name>
</gene>
<evidence type="ECO:0000313" key="2">
    <source>
        <dbReference type="Proteomes" id="UP001596282"/>
    </source>
</evidence>
<accession>A0ABW1S2R2</accession>
<sequence length="151" mass="17525">MEVTFIVKRLKAIVRYNNQKALELEFRNKTTLLSDQQPKQLEHPEEILFLVISFIYEDWVQDHEDLGGFFSFDYGFVGNHEVTIDTYKQQKNQDMTIAYNVVVNKTSNSGFPESEFVTAEASFASGQNARTLFENAPDDGYIKFKGYDFHE</sequence>
<comment type="caution">
    <text evidence="1">The sequence shown here is derived from an EMBL/GenBank/DDBJ whole genome shotgun (WGS) entry which is preliminary data.</text>
</comment>
<reference evidence="2" key="1">
    <citation type="journal article" date="2019" name="Int. J. Syst. Evol. Microbiol.">
        <title>The Global Catalogue of Microorganisms (GCM) 10K type strain sequencing project: providing services to taxonomists for standard genome sequencing and annotation.</title>
        <authorList>
            <consortium name="The Broad Institute Genomics Platform"/>
            <consortium name="The Broad Institute Genome Sequencing Center for Infectious Disease"/>
            <person name="Wu L."/>
            <person name="Ma J."/>
        </authorList>
    </citation>
    <scope>NUCLEOTIDE SEQUENCE [LARGE SCALE GENOMIC DNA]</scope>
    <source>
        <strain evidence="2">CCM 8933</strain>
    </source>
</reference>
<dbReference type="Proteomes" id="UP001596282">
    <property type="component" value="Unassembled WGS sequence"/>
</dbReference>